<dbReference type="Pfam" id="PF13424">
    <property type="entry name" value="TPR_12"/>
    <property type="match status" value="1"/>
</dbReference>
<sequence length="722" mass="78033">MGSEPGGLTRFFGRADELARLRALVADTRLVTVAGPPGSGKTRLAVELAAGFECVWLVELALVPDERAVVGAMALALGVPEQPGESTTEALLTALSDRTAVVVLDNCEHVVGATTRLVRRILLDCPSVRFLATSRVPLGIPGEQLYRLPGLDDEAAVELFADRAGLVAGHTDAGEPARQICRRLDGLPLAIELVATWNRVLSPPEILDRLDALLPQSQGVGSCDRQRTMAATAEWSRRLLPADARLLFDRLSVFIGGFDLRAAEAVAQLGPELLASLTVLVDHSLVLAEPVAAGPTRYRMLEPLRRYGETTLAARGEADLVRQRHAEYFLSVARRCDARLRGADRSAGLIELQRETGNLLAAADWARSQPSDLALQLSTVLAYFWEHRGRINGARGRLEALLDRGGGDPRLRSAALARVGRLAWRQRDYPAARTAYQESLSLARRFGDELDTARGLRNLALVESTTGNTARAEELCTQSIALFGEHDDEQGKGWALTVLGLAKYEDGDWQGGRHCYRRALIASQSTGAVALGVTARLGTAFAAAVTGDVAEHRRQLGSVIDDLRAGDGLVEDPDWLWAATSLAAAEDRVLSALRLAGAAERFGRRGGRMPATMTAHCRAVVDRLRAEVGADTATRLMAEGAALPSRRLMAHALALPTPADRPLTDREREVAGLTGEGLTNEEIAASLCISRRTVESHLEHIRQKLDLTSRYQLMAWALRRSG</sequence>
<dbReference type="InterPro" id="IPR019734">
    <property type="entry name" value="TPR_rpt"/>
</dbReference>
<dbReference type="PANTHER" id="PTHR47691:SF3">
    <property type="entry name" value="HTH-TYPE TRANSCRIPTIONAL REGULATOR RV0890C-RELATED"/>
    <property type="match status" value="1"/>
</dbReference>
<organism evidence="2 3">
    <name type="scientific">Kribbella italica</name>
    <dbReference type="NCBI Taxonomy" id="1540520"/>
    <lineage>
        <taxon>Bacteria</taxon>
        <taxon>Bacillati</taxon>
        <taxon>Actinomycetota</taxon>
        <taxon>Actinomycetes</taxon>
        <taxon>Propionibacteriales</taxon>
        <taxon>Kribbellaceae</taxon>
        <taxon>Kribbella</taxon>
    </lineage>
</organism>
<keyword evidence="2" id="KW-0238">DNA-binding</keyword>
<dbReference type="PANTHER" id="PTHR47691">
    <property type="entry name" value="REGULATOR-RELATED"/>
    <property type="match status" value="1"/>
</dbReference>
<dbReference type="InterPro" id="IPR036388">
    <property type="entry name" value="WH-like_DNA-bd_sf"/>
</dbReference>
<gene>
    <name evidence="2" type="ORF">HDA39_003129</name>
</gene>
<dbReference type="SMART" id="SM00028">
    <property type="entry name" value="TPR"/>
    <property type="match status" value="3"/>
</dbReference>
<dbReference type="GO" id="GO:0006355">
    <property type="term" value="P:regulation of DNA-templated transcription"/>
    <property type="evidence" value="ECO:0007669"/>
    <property type="project" value="InterPro"/>
</dbReference>
<dbReference type="RefSeq" id="WP_184795914.1">
    <property type="nucleotide sequence ID" value="NZ_JACHMY010000001.1"/>
</dbReference>
<dbReference type="InterPro" id="IPR058852">
    <property type="entry name" value="HTH_77"/>
</dbReference>
<dbReference type="InterPro" id="IPR000792">
    <property type="entry name" value="Tscrpt_reg_LuxR_C"/>
</dbReference>
<dbReference type="Pfam" id="PF25872">
    <property type="entry name" value="HTH_77"/>
    <property type="match status" value="1"/>
</dbReference>
<dbReference type="AlphaFoldDB" id="A0A7W9J758"/>
<dbReference type="InterPro" id="IPR016032">
    <property type="entry name" value="Sig_transdc_resp-reg_C-effctor"/>
</dbReference>
<dbReference type="Gene3D" id="1.10.10.10">
    <property type="entry name" value="Winged helix-like DNA-binding domain superfamily/Winged helix DNA-binding domain"/>
    <property type="match status" value="1"/>
</dbReference>
<proteinExistence type="predicted"/>
<dbReference type="GO" id="GO:0003677">
    <property type="term" value="F:DNA binding"/>
    <property type="evidence" value="ECO:0007669"/>
    <property type="project" value="UniProtKB-KW"/>
</dbReference>
<evidence type="ECO:0000313" key="3">
    <source>
        <dbReference type="Proteomes" id="UP000549971"/>
    </source>
</evidence>
<dbReference type="PROSITE" id="PS50043">
    <property type="entry name" value="HTH_LUXR_2"/>
    <property type="match status" value="1"/>
</dbReference>
<dbReference type="PRINTS" id="PR00038">
    <property type="entry name" value="HTHLUXR"/>
</dbReference>
<comment type="caution">
    <text evidence="2">The sequence shown here is derived from an EMBL/GenBank/DDBJ whole genome shotgun (WGS) entry which is preliminary data.</text>
</comment>
<dbReference type="PROSITE" id="PS00622">
    <property type="entry name" value="HTH_LUXR_1"/>
    <property type="match status" value="1"/>
</dbReference>
<dbReference type="Gene3D" id="3.40.50.300">
    <property type="entry name" value="P-loop containing nucleotide triphosphate hydrolases"/>
    <property type="match status" value="1"/>
</dbReference>
<dbReference type="InterPro" id="IPR011990">
    <property type="entry name" value="TPR-like_helical_dom_sf"/>
</dbReference>
<dbReference type="SMART" id="SM00421">
    <property type="entry name" value="HTH_LUXR"/>
    <property type="match status" value="1"/>
</dbReference>
<dbReference type="EMBL" id="JACHMY010000001">
    <property type="protein sequence ID" value="MBB5836395.1"/>
    <property type="molecule type" value="Genomic_DNA"/>
</dbReference>
<keyword evidence="3" id="KW-1185">Reference proteome</keyword>
<dbReference type="SUPFAM" id="SSF48452">
    <property type="entry name" value="TPR-like"/>
    <property type="match status" value="1"/>
</dbReference>
<dbReference type="CDD" id="cd06170">
    <property type="entry name" value="LuxR_C_like"/>
    <property type="match status" value="1"/>
</dbReference>
<reference evidence="2 3" key="1">
    <citation type="submission" date="2020-08" db="EMBL/GenBank/DDBJ databases">
        <title>Sequencing the genomes of 1000 actinobacteria strains.</title>
        <authorList>
            <person name="Klenk H.-P."/>
        </authorList>
    </citation>
    <scope>NUCLEOTIDE SEQUENCE [LARGE SCALE GENOMIC DNA]</scope>
    <source>
        <strain evidence="2 3">DSM 28967</strain>
    </source>
</reference>
<evidence type="ECO:0000313" key="2">
    <source>
        <dbReference type="EMBL" id="MBB5836395.1"/>
    </source>
</evidence>
<protein>
    <submittedName>
        <fullName evidence="2">Putative ATPase/DNA-binding CsgD family transcriptional regulator</fullName>
    </submittedName>
</protein>
<evidence type="ECO:0000259" key="1">
    <source>
        <dbReference type="PROSITE" id="PS50043"/>
    </source>
</evidence>
<dbReference type="Pfam" id="PF00196">
    <property type="entry name" value="GerE"/>
    <property type="match status" value="1"/>
</dbReference>
<dbReference type="SUPFAM" id="SSF46894">
    <property type="entry name" value="C-terminal effector domain of the bipartite response regulators"/>
    <property type="match status" value="1"/>
</dbReference>
<name>A0A7W9J758_9ACTN</name>
<dbReference type="Gene3D" id="1.25.40.10">
    <property type="entry name" value="Tetratricopeptide repeat domain"/>
    <property type="match status" value="1"/>
</dbReference>
<dbReference type="SUPFAM" id="SSF52540">
    <property type="entry name" value="P-loop containing nucleoside triphosphate hydrolases"/>
    <property type="match status" value="1"/>
</dbReference>
<feature type="domain" description="HTH luxR-type" evidence="1">
    <location>
        <begin position="656"/>
        <end position="721"/>
    </location>
</feature>
<dbReference type="Proteomes" id="UP000549971">
    <property type="component" value="Unassembled WGS sequence"/>
</dbReference>
<accession>A0A7W9J758</accession>
<dbReference type="InterPro" id="IPR027417">
    <property type="entry name" value="P-loop_NTPase"/>
</dbReference>